<keyword evidence="1 4" id="KW-0479">Metal-binding</keyword>
<keyword evidence="2 4" id="KW-0862">Zinc</keyword>
<keyword evidence="7" id="KW-1185">Reference proteome</keyword>
<accession>A0A0M3J8J2</accession>
<dbReference type="InterPro" id="IPR001781">
    <property type="entry name" value="Znf_LIM"/>
</dbReference>
<evidence type="ECO:0000256" key="4">
    <source>
        <dbReference type="PROSITE-ProRule" id="PRU00125"/>
    </source>
</evidence>
<dbReference type="CDD" id="cd09358">
    <property type="entry name" value="LIM_Mical_like"/>
    <property type="match status" value="1"/>
</dbReference>
<evidence type="ECO:0000313" key="6">
    <source>
        <dbReference type="EMBL" id="VDK22199.1"/>
    </source>
</evidence>
<dbReference type="SUPFAM" id="SSF57716">
    <property type="entry name" value="Glucocorticoid receptor-like (DNA-binding domain)"/>
    <property type="match status" value="2"/>
</dbReference>
<dbReference type="GO" id="GO:0046872">
    <property type="term" value="F:metal ion binding"/>
    <property type="evidence" value="ECO:0007669"/>
    <property type="project" value="UniProtKB-KW"/>
</dbReference>
<dbReference type="Proteomes" id="UP000267096">
    <property type="component" value="Unassembled WGS sequence"/>
</dbReference>
<evidence type="ECO:0000259" key="5">
    <source>
        <dbReference type="PROSITE" id="PS50023"/>
    </source>
</evidence>
<dbReference type="EMBL" id="UYRR01005979">
    <property type="protein sequence ID" value="VDK22199.1"/>
    <property type="molecule type" value="Genomic_DNA"/>
</dbReference>
<reference evidence="8" key="1">
    <citation type="submission" date="2017-02" db="UniProtKB">
        <authorList>
            <consortium name="WormBaseParasite"/>
        </authorList>
    </citation>
    <scope>IDENTIFICATION</scope>
</reference>
<dbReference type="PROSITE" id="PS50023">
    <property type="entry name" value="LIM_DOMAIN_2"/>
    <property type="match status" value="1"/>
</dbReference>
<dbReference type="PROSITE" id="PS00478">
    <property type="entry name" value="LIM_DOMAIN_1"/>
    <property type="match status" value="1"/>
</dbReference>
<dbReference type="OrthoDB" id="1679758at2759"/>
<dbReference type="AlphaFoldDB" id="A0A0M3J8J2"/>
<reference evidence="6 7" key="2">
    <citation type="submission" date="2018-11" db="EMBL/GenBank/DDBJ databases">
        <authorList>
            <consortium name="Pathogen Informatics"/>
        </authorList>
    </citation>
    <scope>NUCLEOTIDE SEQUENCE [LARGE SCALE GENOMIC DNA]</scope>
</reference>
<evidence type="ECO:0000313" key="7">
    <source>
        <dbReference type="Proteomes" id="UP000267096"/>
    </source>
</evidence>
<evidence type="ECO:0000313" key="8">
    <source>
        <dbReference type="WBParaSite" id="ASIM_0000389701-mRNA-1"/>
    </source>
</evidence>
<keyword evidence="3 4" id="KW-0440">LIM domain</keyword>
<dbReference type="PANTHER" id="PTHR24206">
    <property type="entry name" value="OS06G0237300 PROTEIN"/>
    <property type="match status" value="1"/>
</dbReference>
<gene>
    <name evidence="6" type="ORF">ASIM_LOCUS3726</name>
</gene>
<evidence type="ECO:0000256" key="3">
    <source>
        <dbReference type="ARBA" id="ARBA00023038"/>
    </source>
</evidence>
<dbReference type="SMART" id="SM00132">
    <property type="entry name" value="LIM"/>
    <property type="match status" value="1"/>
</dbReference>
<feature type="domain" description="LIM zinc-binding" evidence="5">
    <location>
        <begin position="95"/>
        <end position="155"/>
    </location>
</feature>
<organism evidence="8">
    <name type="scientific">Anisakis simplex</name>
    <name type="common">Herring worm</name>
    <dbReference type="NCBI Taxonomy" id="6269"/>
    <lineage>
        <taxon>Eukaryota</taxon>
        <taxon>Metazoa</taxon>
        <taxon>Ecdysozoa</taxon>
        <taxon>Nematoda</taxon>
        <taxon>Chromadorea</taxon>
        <taxon>Rhabditida</taxon>
        <taxon>Spirurina</taxon>
        <taxon>Ascaridomorpha</taxon>
        <taxon>Ascaridoidea</taxon>
        <taxon>Anisakidae</taxon>
        <taxon>Anisakis</taxon>
        <taxon>Anisakis simplex complex</taxon>
    </lineage>
</organism>
<dbReference type="Gene3D" id="2.10.110.10">
    <property type="entry name" value="Cysteine Rich Protein"/>
    <property type="match status" value="1"/>
</dbReference>
<dbReference type="WBParaSite" id="ASIM_0000389701-mRNA-1">
    <property type="protein sequence ID" value="ASIM_0000389701-mRNA-1"/>
    <property type="gene ID" value="ASIM_0000389701"/>
</dbReference>
<evidence type="ECO:0000256" key="1">
    <source>
        <dbReference type="ARBA" id="ARBA00022723"/>
    </source>
</evidence>
<protein>
    <submittedName>
        <fullName evidence="8">LIM zinc-binding domain-containing protein</fullName>
    </submittedName>
</protein>
<name>A0A0M3J8J2_ANISI</name>
<evidence type="ECO:0000256" key="2">
    <source>
        <dbReference type="ARBA" id="ARBA00022833"/>
    </source>
</evidence>
<sequence>MCYRYWDNIDDKETYSKFKDKFEKMPETLGANLEDRLKEIEKELSGLGKDALANIKDAFENPHDQSTIEREQIVVERSEADKKRVMKLTAEEAPRECVVCSKIVYPVERIFANKRIYHSTCFKCSKCAKKLTPTNYNSHEGQLLCKVHYMEVFHPELARTMDPSTTEGALENIDAISINAIRIVMNGSATTVVSKTISKSCMKHS</sequence>
<dbReference type="Pfam" id="PF00412">
    <property type="entry name" value="LIM"/>
    <property type="match status" value="1"/>
</dbReference>
<proteinExistence type="predicted"/>